<feature type="chain" id="PRO_5046347318" description="Glycoside hydrolase family 38 N-terminal domain-containing protein" evidence="1">
    <location>
        <begin position="21"/>
        <end position="893"/>
    </location>
</feature>
<dbReference type="InterPro" id="IPR011013">
    <property type="entry name" value="Gal_mutarotase_sf_dom"/>
</dbReference>
<dbReference type="RefSeq" id="WP_211973145.1">
    <property type="nucleotide sequence ID" value="NZ_CBFHAM010000070.1"/>
</dbReference>
<accession>A0ABS5IYK4</accession>
<dbReference type="InterPro" id="IPR000602">
    <property type="entry name" value="Glyco_hydro_38_N"/>
</dbReference>
<feature type="domain" description="Glycoside hydrolase family 38 N-terminal" evidence="2">
    <location>
        <begin position="36"/>
        <end position="287"/>
    </location>
</feature>
<proteinExistence type="predicted"/>
<name>A0ABS5IYK4_9BACT</name>
<evidence type="ECO:0000313" key="3">
    <source>
        <dbReference type="EMBL" id="MBS0028031.1"/>
    </source>
</evidence>
<protein>
    <recommendedName>
        <fullName evidence="2">Glycoside hydrolase family 38 N-terminal domain-containing protein</fullName>
    </recommendedName>
</protein>
<dbReference type="PANTHER" id="PTHR46017">
    <property type="entry name" value="ALPHA-MANNOSIDASE 2C1"/>
    <property type="match status" value="1"/>
</dbReference>
<gene>
    <name evidence="3" type="ORF">KE626_12000</name>
</gene>
<dbReference type="InterPro" id="IPR011330">
    <property type="entry name" value="Glyco_hydro/deAcase_b/a-brl"/>
</dbReference>
<keyword evidence="4" id="KW-1185">Reference proteome</keyword>
<dbReference type="SUPFAM" id="SSF88713">
    <property type="entry name" value="Glycoside hydrolase/deacetylase"/>
    <property type="match status" value="1"/>
</dbReference>
<sequence>MKSTKILLLLLTMSVSTAIAQQQKKTRINPKVTDIWVVFKTHFDLGFTDLPENVFKRYREEMMDNALAVIEKSATLPPEKRFAWTVSGWPLQAQILGPQQTPERRVRIEKAIKTGALVVHGLPFTTHTESLDYEDLVRGLGYTSAITRKYGLPMTISAKMTDVPSHSWVMPTLLHHAGIKFLQLGCNPASQYPRFPELFWWEGPDGSKILCNYTPLYGSDIRPTENWPCKNYLAMQMTGDNHGPPSSQEIDKLLAFAAKEMPGVKIHFGTLDEFTKAVLAEHPDLPTVKGDCPDTWIHGLQSNPEETKTARNVRPLESALDALNTQLNGWGIPTASVAEKLAKAYEQSLLYGEHTWGMNAEYGPRYSYGDDWKKWMQEAAAEPIPENGNYANLKNSDAHHTSTGSKRKWLHSYDEKRQYIRNTNDIVSKELPQRLDLLAASINKKGKRVLVYNPLPWKRSGMIEDPWKKNNYYYIQDIPASGYVSYSVEELKEQNITHSEQPSFSTPYFDVTFDLTKGGISSLVEKSTGRQLVDKSSAYVMGQFLHERFSTQEVDKWFNAYSRIKDGWGLNDLGKPGMLDAEKAPYLAFTPNAWKIDVARTNVSDIVTLTAVETAGHAENYTLTFTFPRNAAYVDVAWTVTGKTPDKQPEGGWLCFPFNVQQPTFTIGRPGGAINPATDIIPGCNRYLMAVNSGVAITQPDKSGMALASADAPLISPGEPGLWKWDMDYVPTTPAVFVNLYNNMWNTNFRLWQDGSWSESVRIWPVDKGTSTVANLVQHSWETRLPLLTGTAEGAAGKLPARQSGVAVSGTGVLITAFGENPDGNGTILRLWEQAGISGIRKVTFNDQKKIKSVVPIDLRGNKTGAAIAVKNGSFDFQLGKYSPASFQLVYQD</sequence>
<keyword evidence="1" id="KW-0732">Signal</keyword>
<dbReference type="InterPro" id="IPR027291">
    <property type="entry name" value="Glyco_hydro_38_N_sf"/>
</dbReference>
<dbReference type="CDD" id="cd10791">
    <property type="entry name" value="GH38N_AMII_like_1"/>
    <property type="match status" value="1"/>
</dbReference>
<feature type="signal peptide" evidence="1">
    <location>
        <begin position="1"/>
        <end position="20"/>
    </location>
</feature>
<dbReference type="SUPFAM" id="SSF74650">
    <property type="entry name" value="Galactose mutarotase-like"/>
    <property type="match status" value="1"/>
</dbReference>
<dbReference type="PANTHER" id="PTHR46017:SF2">
    <property type="entry name" value="MANNOSYLGLYCERATE HYDROLASE"/>
    <property type="match status" value="1"/>
</dbReference>
<dbReference type="Pfam" id="PF01074">
    <property type="entry name" value="Glyco_hydro_38N"/>
    <property type="match status" value="1"/>
</dbReference>
<evidence type="ECO:0000256" key="1">
    <source>
        <dbReference type="SAM" id="SignalP"/>
    </source>
</evidence>
<evidence type="ECO:0000313" key="4">
    <source>
        <dbReference type="Proteomes" id="UP000676386"/>
    </source>
</evidence>
<comment type="caution">
    <text evidence="3">The sequence shown here is derived from an EMBL/GenBank/DDBJ whole genome shotgun (WGS) entry which is preliminary data.</text>
</comment>
<dbReference type="Proteomes" id="UP000676386">
    <property type="component" value="Unassembled WGS sequence"/>
</dbReference>
<dbReference type="Gene3D" id="3.20.110.10">
    <property type="entry name" value="Glycoside hydrolase 38, N terminal domain"/>
    <property type="match status" value="1"/>
</dbReference>
<organism evidence="3 4">
    <name type="scientific">Chitinophaga hostae</name>
    <dbReference type="NCBI Taxonomy" id="2831022"/>
    <lineage>
        <taxon>Bacteria</taxon>
        <taxon>Pseudomonadati</taxon>
        <taxon>Bacteroidota</taxon>
        <taxon>Chitinophagia</taxon>
        <taxon>Chitinophagales</taxon>
        <taxon>Chitinophagaceae</taxon>
        <taxon>Chitinophaga</taxon>
    </lineage>
</organism>
<evidence type="ECO:0000259" key="2">
    <source>
        <dbReference type="Pfam" id="PF01074"/>
    </source>
</evidence>
<reference evidence="3 4" key="1">
    <citation type="submission" date="2021-04" db="EMBL/GenBank/DDBJ databases">
        <title>Chitinophaga sp. nov., isolated from the rhizosphere soil.</title>
        <authorList>
            <person name="He S."/>
        </authorList>
    </citation>
    <scope>NUCLEOTIDE SEQUENCE [LARGE SCALE GENOMIC DNA]</scope>
    <source>
        <strain evidence="3 4">2R12</strain>
    </source>
</reference>
<dbReference type="EMBL" id="JAGTXB010000005">
    <property type="protein sequence ID" value="MBS0028031.1"/>
    <property type="molecule type" value="Genomic_DNA"/>
</dbReference>